<proteinExistence type="predicted"/>
<dbReference type="PANTHER" id="PTHR48105">
    <property type="entry name" value="THIOREDOXIN REDUCTASE 1-RELATED-RELATED"/>
    <property type="match status" value="1"/>
</dbReference>
<dbReference type="Proteomes" id="UP000019364">
    <property type="component" value="Unassembled WGS sequence"/>
</dbReference>
<dbReference type="InterPro" id="IPR036188">
    <property type="entry name" value="FAD/NAD-bd_sf"/>
</dbReference>
<comment type="subunit">
    <text evidence="2">Homodimer.</text>
</comment>
<evidence type="ECO:0000313" key="6">
    <source>
        <dbReference type="EMBL" id="GAF08876.1"/>
    </source>
</evidence>
<dbReference type="Gene3D" id="3.50.50.60">
    <property type="entry name" value="FAD/NAD(P)-binding domain"/>
    <property type="match status" value="2"/>
</dbReference>
<dbReference type="OrthoDB" id="9806179at2"/>
<dbReference type="PRINTS" id="PR00469">
    <property type="entry name" value="PNDRDTASEII"/>
</dbReference>
<dbReference type="RefSeq" id="WP_036649690.1">
    <property type="nucleotide sequence ID" value="NZ_BAVZ01000008.1"/>
</dbReference>
<dbReference type="PRINTS" id="PR00368">
    <property type="entry name" value="FADPNR"/>
</dbReference>
<sequence>MNMLDCIVIGGGPSGLSASLTLGRARRNIALFDDGTNRNKVTHESHGFITRDGIKPQAFKEIGLKELENYPSISYFNTTITEIIKDTSNESYIVTTKDGQQFSTEKIILATGIQEMFSIQNVRNYYGKSLFSCPYCDGWELRDKPLVVMADKEERALHMAKLIYNWSKDLVVVTNGLELSNEGVQELQKCNIKIKSEPIKNLIGEDGYLQKIEFVTGETITRSGGFVIPSFYRPNQFAEILGCEIQDNGAVVTDGVGRTTQKNIYIAGETETSGPSSLIISAADGNRAAVSVNTDLTMERFGLQA</sequence>
<evidence type="ECO:0000313" key="7">
    <source>
        <dbReference type="Proteomes" id="UP000019364"/>
    </source>
</evidence>
<protein>
    <submittedName>
        <fullName evidence="6">Thioredoxin reductase</fullName>
    </submittedName>
</protein>
<feature type="domain" description="FAD/NAD(P)-binding" evidence="5">
    <location>
        <begin position="5"/>
        <end position="277"/>
    </location>
</feature>
<dbReference type="InterPro" id="IPR023753">
    <property type="entry name" value="FAD/NAD-binding_dom"/>
</dbReference>
<dbReference type="STRING" id="1236976.JCM16418_2985"/>
<gene>
    <name evidence="6" type="ORF">JCM16418_2985</name>
</gene>
<dbReference type="SUPFAM" id="SSF51905">
    <property type="entry name" value="FAD/NAD(P)-binding domain"/>
    <property type="match status" value="1"/>
</dbReference>
<reference evidence="6 7" key="1">
    <citation type="journal article" date="2014" name="Genome Announc.">
        <title>Draft Genome Sequence of Paenibacillus pini JCM 16418T, Isolated from the Rhizosphere of Pine Tree.</title>
        <authorList>
            <person name="Yuki M."/>
            <person name="Oshima K."/>
            <person name="Suda W."/>
            <person name="Oshida Y."/>
            <person name="Kitamura K."/>
            <person name="Iida Y."/>
            <person name="Hattori M."/>
            <person name="Ohkuma M."/>
        </authorList>
    </citation>
    <scope>NUCLEOTIDE SEQUENCE [LARGE SCALE GENOMIC DNA]</scope>
    <source>
        <strain evidence="6 7">JCM 16418</strain>
    </source>
</reference>
<dbReference type="EMBL" id="BAVZ01000008">
    <property type="protein sequence ID" value="GAF08876.1"/>
    <property type="molecule type" value="Genomic_DNA"/>
</dbReference>
<dbReference type="Pfam" id="PF07992">
    <property type="entry name" value="Pyr_redox_2"/>
    <property type="match status" value="1"/>
</dbReference>
<evidence type="ECO:0000256" key="4">
    <source>
        <dbReference type="ARBA" id="ARBA00023002"/>
    </source>
</evidence>
<dbReference type="InterPro" id="IPR050097">
    <property type="entry name" value="Ferredoxin-NADP_redctase_2"/>
</dbReference>
<dbReference type="GO" id="GO:0016491">
    <property type="term" value="F:oxidoreductase activity"/>
    <property type="evidence" value="ECO:0007669"/>
    <property type="project" value="UniProtKB-KW"/>
</dbReference>
<keyword evidence="4" id="KW-0560">Oxidoreductase</keyword>
<organism evidence="6 7">
    <name type="scientific">Paenibacillus pini JCM 16418</name>
    <dbReference type="NCBI Taxonomy" id="1236976"/>
    <lineage>
        <taxon>Bacteria</taxon>
        <taxon>Bacillati</taxon>
        <taxon>Bacillota</taxon>
        <taxon>Bacilli</taxon>
        <taxon>Bacillales</taxon>
        <taxon>Paenibacillaceae</taxon>
        <taxon>Paenibacillus</taxon>
    </lineage>
</organism>
<dbReference type="eggNOG" id="COG0492">
    <property type="taxonomic scope" value="Bacteria"/>
</dbReference>
<keyword evidence="7" id="KW-1185">Reference proteome</keyword>
<accession>W7YW61</accession>
<keyword evidence="3" id="KW-0285">Flavoprotein</keyword>
<comment type="caution">
    <text evidence="6">The sequence shown here is derived from an EMBL/GenBank/DDBJ whole genome shotgun (WGS) entry which is preliminary data.</text>
</comment>
<dbReference type="AlphaFoldDB" id="W7YW61"/>
<evidence type="ECO:0000259" key="5">
    <source>
        <dbReference type="Pfam" id="PF07992"/>
    </source>
</evidence>
<comment type="cofactor">
    <cofactor evidence="1">
        <name>FAD</name>
        <dbReference type="ChEBI" id="CHEBI:57692"/>
    </cofactor>
</comment>
<evidence type="ECO:0000256" key="1">
    <source>
        <dbReference type="ARBA" id="ARBA00001974"/>
    </source>
</evidence>
<evidence type="ECO:0000256" key="2">
    <source>
        <dbReference type="ARBA" id="ARBA00011738"/>
    </source>
</evidence>
<name>W7YW61_9BACL</name>
<evidence type="ECO:0000256" key="3">
    <source>
        <dbReference type="ARBA" id="ARBA00022630"/>
    </source>
</evidence>